<keyword evidence="1" id="KW-1133">Transmembrane helix</keyword>
<dbReference type="Proteomes" id="UP000231914">
    <property type="component" value="Unassembled WGS sequence"/>
</dbReference>
<dbReference type="Proteomes" id="UP000324504">
    <property type="component" value="Unassembled WGS sequence"/>
</dbReference>
<dbReference type="Proteomes" id="UP000464915">
    <property type="component" value="Chromosome"/>
</dbReference>
<evidence type="ECO:0000313" key="17">
    <source>
        <dbReference type="EMBL" id="TDN31281.1"/>
    </source>
</evidence>
<evidence type="ECO:0000313" key="29">
    <source>
        <dbReference type="Proteomes" id="UP000510660"/>
    </source>
</evidence>
<evidence type="ECO:0000313" key="13">
    <source>
        <dbReference type="EMBL" id="PLT10369.1"/>
    </source>
</evidence>
<dbReference type="Proteomes" id="UP000289808">
    <property type="component" value="Unassembled WGS sequence"/>
</dbReference>
<dbReference type="EMBL" id="CP047142">
    <property type="protein sequence ID" value="QHQ67987.1"/>
    <property type="molecule type" value="Genomic_DNA"/>
</dbReference>
<dbReference type="EMBL" id="LYQW01000032">
    <property type="protein sequence ID" value="OXC22131.1"/>
    <property type="molecule type" value="Genomic_DNA"/>
</dbReference>
<protein>
    <submittedName>
        <fullName evidence="5">Uncharacterized protein</fullName>
    </submittedName>
</protein>
<organism evidence="5 18">
    <name type="scientific">Lactobacillus crispatus</name>
    <dbReference type="NCBI Taxonomy" id="47770"/>
    <lineage>
        <taxon>Bacteria</taxon>
        <taxon>Bacillati</taxon>
        <taxon>Bacillota</taxon>
        <taxon>Bacilli</taxon>
        <taxon>Lactobacillales</taxon>
        <taxon>Lactobacillaceae</taxon>
        <taxon>Lactobacillus</taxon>
    </lineage>
</organism>
<evidence type="ECO:0000313" key="25">
    <source>
        <dbReference type="Proteomes" id="UP000324504"/>
    </source>
</evidence>
<dbReference type="Proteomes" id="UP000510660">
    <property type="component" value="Chromosome"/>
</dbReference>
<dbReference type="EMBL" id="VUAV01000009">
    <property type="protein sequence ID" value="KAA8813272.1"/>
    <property type="molecule type" value="Genomic_DNA"/>
</dbReference>
<reference evidence="14 28" key="9">
    <citation type="submission" date="2019-12" db="EMBL/GenBank/DDBJ databases">
        <title>Complete Genome Sequences of Lactobacillus strains, C25 and P38, Isolated from Chicken Cecum.</title>
        <authorList>
            <person name="Hassan H.M."/>
            <person name="Mendoza M."/>
            <person name="Rezvani M."/>
            <person name="Koci M.D."/>
            <person name="Dickey A.N."/>
            <person name="Scholl E.H."/>
        </authorList>
    </citation>
    <scope>NUCLEOTIDE SEQUENCE [LARGE SCALE GENOMIC DNA]</scope>
    <source>
        <strain evidence="14 28">C25</strain>
    </source>
</reference>
<accession>A0A6P1TZ82</accession>
<evidence type="ECO:0000313" key="20">
    <source>
        <dbReference type="Proteomes" id="UP000231914"/>
    </source>
</evidence>
<dbReference type="EMBL" id="JAVTXN010000043">
    <property type="protein sequence ID" value="MDT9610078.1"/>
    <property type="molecule type" value="Genomic_DNA"/>
</dbReference>
<reference evidence="24 25" key="7">
    <citation type="submission" date="2019-09" db="EMBL/GenBank/DDBJ databases">
        <title>Comparative analysis of L. crispatus genomes revealed niche specific adaptation to different host and body sites.</title>
        <authorList>
            <person name="Pan M."/>
            <person name="Hidalgo-Cantabrana C."/>
            <person name="Barrangou R."/>
        </authorList>
    </citation>
    <scope>NUCLEOTIDE SEQUENCE [LARGE SCALE GENOMIC DNA]</scope>
    <source>
        <strain evidence="3 25">NCK2488</strain>
        <strain evidence="2 24">NCK973</strain>
    </source>
</reference>
<sequence length="77" mass="8661">MSIYYQFGIIIGLVLLAFAIHIAMKQHKTTFPFNIVNLGIAFIISTLAIYIIVACLGAIQPQNWYTNNALWKFLIAS</sequence>
<reference evidence="8" key="14">
    <citation type="submission" date="2023-08" db="EMBL/GenBank/DDBJ databases">
        <title>Lactobacillus from the Female Urinary Tract.</title>
        <authorList>
            <person name="Stegman N."/>
            <person name="Jackson B."/>
            <person name="Steiling M."/>
            <person name="Sedano C."/>
            <person name="Wolfe A."/>
            <person name="Putonti C."/>
        </authorList>
    </citation>
    <scope>NUCLEOTIDE SEQUENCE</scope>
    <source>
        <strain evidence="8">UMB5661</strain>
    </source>
</reference>
<reference evidence="16 22" key="6">
    <citation type="submission" date="2019-01" db="EMBL/GenBank/DDBJ databases">
        <title>The genome sequence of Lactobacillus crispatus L49.</title>
        <authorList>
            <person name="Zhong J."/>
            <person name="Zhang J."/>
        </authorList>
    </citation>
    <scope>NUCLEOTIDE SEQUENCE [LARGE SCALE GENOMIC DNA]</scope>
    <source>
        <strain evidence="16 22">L49</strain>
    </source>
</reference>
<reference evidence="11 19" key="2">
    <citation type="submission" date="2016-05" db="EMBL/GenBank/DDBJ databases">
        <authorList>
            <person name="Johnson T.J."/>
            <person name="Youmans B.P."/>
            <person name="Case K.A."/>
        </authorList>
    </citation>
    <scope>NUCLEOTIDE SEQUENCE [LARGE SCALE GENOMIC DNA]</scope>
    <source>
        <strain evidence="11 19">UMNLC6</strain>
    </source>
</reference>
<keyword evidence="1" id="KW-0812">Transmembrane</keyword>
<feature type="transmembrane region" description="Helical" evidence="1">
    <location>
        <begin position="35"/>
        <end position="59"/>
    </location>
</feature>
<dbReference type="Proteomes" id="UP000067598">
    <property type="component" value="Unassembled WGS sequence"/>
</dbReference>
<dbReference type="EMBL" id="LJGP01000036">
    <property type="protein sequence ID" value="KWU03226.1"/>
    <property type="molecule type" value="Genomic_DNA"/>
</dbReference>
<evidence type="ECO:0000313" key="5">
    <source>
        <dbReference type="EMBL" id="KWU03226.1"/>
    </source>
</evidence>
<dbReference type="PATRIC" id="fig|47770.28.peg.1122"/>
<dbReference type="Proteomes" id="UP000198437">
    <property type="component" value="Unassembled WGS sequence"/>
</dbReference>
<evidence type="ECO:0000313" key="9">
    <source>
        <dbReference type="EMBL" id="MES5149114.1"/>
    </source>
</evidence>
<dbReference type="Proteomes" id="UP001230300">
    <property type="component" value="Unassembled WGS sequence"/>
</dbReference>
<keyword evidence="30" id="KW-1185">Reference proteome</keyword>
<dbReference type="EMBL" id="WWFF01000008">
    <property type="protein sequence ID" value="MYN53953.1"/>
    <property type="molecule type" value="Genomic_DNA"/>
</dbReference>
<dbReference type="Proteomes" id="UP000430323">
    <property type="component" value="Unassembled WGS sequence"/>
</dbReference>
<evidence type="ECO:0000313" key="3">
    <source>
        <dbReference type="EMBL" id="KAA8813272.1"/>
    </source>
</evidence>
<evidence type="ECO:0000313" key="12">
    <source>
        <dbReference type="EMBL" id="PJZ16484.1"/>
    </source>
</evidence>
<evidence type="ECO:0000313" key="19">
    <source>
        <dbReference type="Proteomes" id="UP000198437"/>
    </source>
</evidence>
<evidence type="ECO:0000313" key="24">
    <source>
        <dbReference type="Proteomes" id="UP000322051"/>
    </source>
</evidence>
<evidence type="ECO:0000313" key="15">
    <source>
        <dbReference type="EMBL" id="QLL73940.1"/>
    </source>
</evidence>
<evidence type="ECO:0000313" key="7">
    <source>
        <dbReference type="EMBL" id="MDK6503388.1"/>
    </source>
</evidence>
<dbReference type="EMBL" id="CP047415">
    <property type="protein sequence ID" value="QLL73940.1"/>
    <property type="molecule type" value="Genomic_DNA"/>
</dbReference>
<evidence type="ECO:0000313" key="22">
    <source>
        <dbReference type="Proteomes" id="UP000289808"/>
    </source>
</evidence>
<dbReference type="EMBL" id="MKXG01000156">
    <property type="protein sequence ID" value="PJZ16484.1"/>
    <property type="molecule type" value="Genomic_DNA"/>
</dbReference>
<evidence type="ECO:0000313" key="30">
    <source>
        <dbReference type="Proteomes" id="UP001434419"/>
    </source>
</evidence>
<reference evidence="15 29" key="10">
    <citation type="submission" date="2020-01" db="EMBL/GenBank/DDBJ databases">
        <title>Complete and circular genome sequences of six lactobacillus isolates from horses.</title>
        <authorList>
            <person name="Hassan H.M."/>
        </authorList>
    </citation>
    <scope>NUCLEOTIDE SEQUENCE [LARGE SCALE GENOMIC DNA]</scope>
    <source>
        <strain evidence="15 29">1D</strain>
    </source>
</reference>
<evidence type="ECO:0000256" key="1">
    <source>
        <dbReference type="SAM" id="Phobius"/>
    </source>
</evidence>
<reference evidence="9" key="15">
    <citation type="submission" date="2024-06" db="EMBL/GenBank/DDBJ databases">
        <title>Vaginal Lactobacillus fatty acid response mechanisms reveal a metabolite-targeted strategy for bacterial vaginosis treatment.</title>
        <authorList>
            <person name="Zhu M."/>
            <person name="Blainey P.C."/>
            <person name="Bloom S.M."/>
            <person name="Kwon D.S."/>
        </authorList>
    </citation>
    <scope>NUCLEOTIDE SEQUENCE</scope>
    <source>
        <strain evidence="9">194_F1_1</strain>
    </source>
</reference>
<dbReference type="EMBL" id="NKLP01000115">
    <property type="protein sequence ID" value="TDN31281.1"/>
    <property type="molecule type" value="Genomic_DNA"/>
</dbReference>
<evidence type="ECO:0000313" key="16">
    <source>
        <dbReference type="EMBL" id="RXF57297.1"/>
    </source>
</evidence>
<dbReference type="Proteomes" id="UP001253287">
    <property type="component" value="Unassembled WGS sequence"/>
</dbReference>
<evidence type="ECO:0000313" key="27">
    <source>
        <dbReference type="Proteomes" id="UP000460132"/>
    </source>
</evidence>
<dbReference type="EMBL" id="JASOGN010000046">
    <property type="protein sequence ID" value="MDK6503388.1"/>
    <property type="molecule type" value="Genomic_DNA"/>
</dbReference>
<evidence type="ECO:0000313" key="4">
    <source>
        <dbReference type="EMBL" id="KAB1973075.1"/>
    </source>
</evidence>
<proteinExistence type="predicted"/>
<evidence type="ECO:0000313" key="26">
    <source>
        <dbReference type="Proteomes" id="UP000430323"/>
    </source>
</evidence>
<reference evidence="13 21" key="5">
    <citation type="submission" date="2017-12" db="EMBL/GenBank/DDBJ databases">
        <title>Phylogenetic diversity of female urinary microbiome.</title>
        <authorList>
            <person name="Thomas-White K."/>
            <person name="Wolfe A.J."/>
        </authorList>
    </citation>
    <scope>NUCLEOTIDE SEQUENCE [LARGE SCALE GENOMIC DNA]</scope>
    <source>
        <strain evidence="13 21">UMB0085</strain>
    </source>
</reference>
<dbReference type="EMBL" id="VUAO01000032">
    <property type="protein sequence ID" value="KAA8796437.1"/>
    <property type="molecule type" value="Genomic_DNA"/>
</dbReference>
<evidence type="ECO:0000313" key="21">
    <source>
        <dbReference type="Proteomes" id="UP000235119"/>
    </source>
</evidence>
<dbReference type="EMBL" id="JBETVU010000012">
    <property type="protein sequence ID" value="MES5149114.1"/>
    <property type="molecule type" value="Genomic_DNA"/>
</dbReference>
<dbReference type="Proteomes" id="UP000235119">
    <property type="component" value="Unassembled WGS sequence"/>
</dbReference>
<dbReference type="EMBL" id="JACCPP010000020">
    <property type="protein sequence ID" value="MBI1708118.1"/>
    <property type="molecule type" value="Genomic_DNA"/>
</dbReference>
<dbReference type="AlphaFoldDB" id="A0A109DTP5"/>
<dbReference type="Proteomes" id="UP000322051">
    <property type="component" value="Unassembled WGS sequence"/>
</dbReference>
<reference evidence="7" key="13">
    <citation type="submission" date="2023-05" db="EMBL/GenBank/DDBJ databases">
        <title>Cataloging the Phylogenetic Diversity of Human Bladder Bacteria.</title>
        <authorList>
            <person name="Du J."/>
        </authorList>
    </citation>
    <scope>NUCLEOTIDE SEQUENCE</scope>
    <source>
        <strain evidence="7">UMB9226</strain>
    </source>
</reference>
<evidence type="ECO:0000313" key="18">
    <source>
        <dbReference type="Proteomes" id="UP000067598"/>
    </source>
</evidence>
<dbReference type="EMBL" id="SCLX01000045">
    <property type="protein sequence ID" value="RXF57297.1"/>
    <property type="molecule type" value="Genomic_DNA"/>
</dbReference>
<reference evidence="10 27" key="11">
    <citation type="submission" date="2020-01" db="EMBL/GenBank/DDBJ databases">
        <title>Vaginal microbiome of pregnant Indian women: Insights into the genome of dominants Lactobacillus species.</title>
        <authorList>
            <person name="Das B."/>
            <person name="Mehta O."/>
            <person name="Ghosh T.S."/>
            <person name="Kothidar A."/>
            <person name="Gowtham M.R."/>
            <person name="Mitra R."/>
            <person name="Kshetrapal P."/>
            <person name="Wadhwa N."/>
            <person name="Thiruvengadam R."/>
            <person name="Nair G.B."/>
            <person name="Bhatnagar S."/>
            <person name="Pore S."/>
        </authorList>
    </citation>
    <scope>NUCLEOTIDE SEQUENCE [LARGE SCALE GENOMIC DNA]</scope>
    <source>
        <strain evidence="10 27">Indica2</strain>
    </source>
</reference>
<keyword evidence="1" id="KW-0472">Membrane</keyword>
<reference evidence="17 23" key="4">
    <citation type="submission" date="2017-06" db="EMBL/GenBank/DDBJ databases">
        <authorList>
            <person name="Swanenburg J."/>
            <person name="Kort R."/>
        </authorList>
    </citation>
    <scope>NUCLEOTIDE SEQUENCE [LARGE SCALE GENOMIC DNA]</scope>
    <source>
        <strain evidence="17 23">RL05</strain>
    </source>
</reference>
<evidence type="ECO:0000313" key="2">
    <source>
        <dbReference type="EMBL" id="KAA8796437.1"/>
    </source>
</evidence>
<dbReference type="EMBL" id="WBOB01000037">
    <property type="protein sequence ID" value="KAB1973075.1"/>
    <property type="molecule type" value="Genomic_DNA"/>
</dbReference>
<feature type="transmembrane region" description="Helical" evidence="1">
    <location>
        <begin position="6"/>
        <end position="23"/>
    </location>
</feature>
<accession>A0A109DTP5</accession>
<dbReference type="Proteomes" id="UP000460132">
    <property type="component" value="Unassembled WGS sequence"/>
</dbReference>
<name>A0A109DTP5_9LACO</name>
<reference evidence="6" key="12">
    <citation type="submission" date="2020-07" db="EMBL/GenBank/DDBJ databases">
        <title>Comparative genomics analyses of Lactobacillus crispatus isolated from different ecological niches.</title>
        <authorList>
            <person name="Mancino W."/>
            <person name="Mancabelli L."/>
            <person name="Lugli G.A."/>
            <person name="Milani C."/>
            <person name="Viappiani A."/>
            <person name="Anzalone R."/>
            <person name="Longhi G."/>
            <person name="Ventura M."/>
            <person name="Turroni F."/>
        </authorList>
    </citation>
    <scope>NUCLEOTIDE SEQUENCE</scope>
    <source>
        <strain evidence="6">LB65</strain>
    </source>
</reference>
<evidence type="ECO:0000313" key="11">
    <source>
        <dbReference type="EMBL" id="OXC22131.1"/>
    </source>
</evidence>
<gene>
    <name evidence="9" type="ORF">ABVC42_04120</name>
    <name evidence="5" type="ORF">AEL95_08240</name>
    <name evidence="11" type="ORF">AYP82_01400</name>
    <name evidence="12" type="ORF">BHU41_09860</name>
    <name evidence="17" type="ORF">CEE75_06400</name>
    <name evidence="13" type="ORF">CYJ79_11110</name>
    <name evidence="16" type="ORF">ERD32_07840</name>
    <name evidence="2" type="ORF">F1C02_09795</name>
    <name evidence="3" type="ORF">F1C09_02520</name>
    <name evidence="4" type="ORF">F8251_07070</name>
    <name evidence="14" type="ORF">GSR61_05120</name>
    <name evidence="10" type="ORF">GTK63_06465</name>
    <name evidence="15" type="ORF">GTO85_05970</name>
    <name evidence="6" type="ORF">HYQ56_1098</name>
    <name evidence="7" type="ORF">QP235_09460</name>
    <name evidence="8" type="ORF">RON39_08125</name>
</gene>
<dbReference type="EMBL" id="PKIW01000102">
    <property type="protein sequence ID" value="PLT10369.1"/>
    <property type="molecule type" value="Genomic_DNA"/>
</dbReference>
<evidence type="ECO:0000313" key="10">
    <source>
        <dbReference type="EMBL" id="MYN53953.1"/>
    </source>
</evidence>
<evidence type="ECO:0000313" key="23">
    <source>
        <dbReference type="Proteomes" id="UP000295195"/>
    </source>
</evidence>
<dbReference type="RefSeq" id="WP_005719669.1">
    <property type="nucleotide sequence ID" value="NZ_AP025162.1"/>
</dbReference>
<dbReference type="Proteomes" id="UP001434419">
    <property type="component" value="Unassembled WGS sequence"/>
</dbReference>
<reference evidence="4 26" key="8">
    <citation type="submission" date="2019-09" db="EMBL/GenBank/DDBJ databases">
        <title>Investigation of probiotic properties of different lactic acid bacteria.</title>
        <authorList>
            <person name="Jaomanjaka F."/>
            <person name="Blanc P."/>
        </authorList>
    </citation>
    <scope>NUCLEOTIDE SEQUENCE [LARGE SCALE GENOMIC DNA]</scope>
    <source>
        <strain evidence="4 26">BIO6272</strain>
    </source>
</reference>
<dbReference type="Proteomes" id="UP001194414">
    <property type="component" value="Unassembled WGS sequence"/>
</dbReference>
<dbReference type="Proteomes" id="UP000295195">
    <property type="component" value="Unassembled WGS sequence"/>
</dbReference>
<reference evidence="12 20" key="3">
    <citation type="submission" date="2016-10" db="EMBL/GenBank/DDBJ databases">
        <title>WGS of isloates from the oral cavity of healthy individuals.</title>
        <authorList>
            <person name="Sharma S."/>
            <person name="Pal V.K."/>
            <person name="Patil P.B."/>
            <person name="Korpole S."/>
            <person name="Grover V."/>
        </authorList>
    </citation>
    <scope>NUCLEOTIDE SEQUENCE [LARGE SCALE GENOMIC DNA]</scope>
    <source>
        <strain evidence="12 20">DISK12</strain>
    </source>
</reference>
<evidence type="ECO:0000313" key="14">
    <source>
        <dbReference type="EMBL" id="QHQ67987.1"/>
    </source>
</evidence>
<evidence type="ECO:0000313" key="6">
    <source>
        <dbReference type="EMBL" id="MBI1708118.1"/>
    </source>
</evidence>
<reference evidence="5 18" key="1">
    <citation type="journal article" date="2016" name="Microbiology (Mosc.)">
        <title>Comparison of Lactobacillus crispatus isolates from Lactobacillus-dominated vaginal microbiomes with isolates from microbiomes containing bacterial vaginosis-associated bacteria.</title>
        <authorList>
            <person name="Abdelmaksoud A.A."/>
            <person name="Koparde V.N."/>
            <person name="Sheth N.U."/>
            <person name="Serrano M.G."/>
            <person name="Glascock A.L."/>
            <person name="Fettweis J.M."/>
            <person name="Strauss Iii J.F."/>
            <person name="Buck G.A."/>
            <person name="Jefferson K.K."/>
        </authorList>
    </citation>
    <scope>NUCLEOTIDE SEQUENCE [LARGE SCALE GENOMIC DNA]</scope>
    <source>
        <strain evidence="5 18">VMC3</strain>
    </source>
</reference>
<evidence type="ECO:0000313" key="28">
    <source>
        <dbReference type="Proteomes" id="UP000464915"/>
    </source>
</evidence>
<evidence type="ECO:0000313" key="8">
    <source>
        <dbReference type="EMBL" id="MDT9610078.1"/>
    </source>
</evidence>